<sequence>MGREYRKYISKDRWRSNHQQDISVRQRLKTLTYPTVFLPLVTIKKLYLPSSVFQYNFEYTTIVILGLTGLQYLFVHVKFHDEDLAQRKVAIVITILKIVFTVGLLVATVCHSSLTSKARTISIVVYFDILLVTLVFLHYLWKDMKNFGKGLKKHILFRTRELKL</sequence>
<dbReference type="AlphaFoldDB" id="L2GJX8"/>
<dbReference type="InParanoid" id="L2GJX8"/>
<dbReference type="VEuPathDB" id="MicrosporidiaDB:VICG_01845"/>
<evidence type="ECO:0000313" key="2">
    <source>
        <dbReference type="EMBL" id="ELA41146.1"/>
    </source>
</evidence>
<name>L2GJX8_VITCO</name>
<reference evidence="3" key="1">
    <citation type="submission" date="2011-05" db="EMBL/GenBank/DDBJ databases">
        <title>The genome sequence of Vittaforma corneae strain ATCC 50505.</title>
        <authorList>
            <consortium name="The Broad Institute Genome Sequencing Platform"/>
            <person name="Cuomo C."/>
            <person name="Didier E."/>
            <person name="Bowers L."/>
            <person name="Young S.K."/>
            <person name="Zeng Q."/>
            <person name="Gargeya S."/>
            <person name="Fitzgerald M."/>
            <person name="Haas B."/>
            <person name="Abouelleil A."/>
            <person name="Alvarado L."/>
            <person name="Arachchi H.M."/>
            <person name="Berlin A."/>
            <person name="Chapman S.B."/>
            <person name="Gearin G."/>
            <person name="Goldberg J."/>
            <person name="Griggs A."/>
            <person name="Gujja S."/>
            <person name="Hansen M."/>
            <person name="Heiman D."/>
            <person name="Howarth C."/>
            <person name="Larimer J."/>
            <person name="Lui A."/>
            <person name="MacDonald P.J.P."/>
            <person name="McCowen C."/>
            <person name="Montmayeur A."/>
            <person name="Murphy C."/>
            <person name="Neiman D."/>
            <person name="Pearson M."/>
            <person name="Priest M."/>
            <person name="Roberts A."/>
            <person name="Saif S."/>
            <person name="Shea T."/>
            <person name="Sisk P."/>
            <person name="Stolte C."/>
            <person name="Sykes S."/>
            <person name="Wortman J."/>
            <person name="Nusbaum C."/>
            <person name="Birren B."/>
        </authorList>
    </citation>
    <scope>NUCLEOTIDE SEQUENCE [LARGE SCALE GENOMIC DNA]</scope>
    <source>
        <strain evidence="3">ATCC 50505</strain>
    </source>
</reference>
<evidence type="ECO:0000256" key="1">
    <source>
        <dbReference type="SAM" id="Phobius"/>
    </source>
</evidence>
<dbReference type="Proteomes" id="UP000011082">
    <property type="component" value="Unassembled WGS sequence"/>
</dbReference>
<dbReference type="GeneID" id="19882555"/>
<keyword evidence="1" id="KW-1133">Transmembrane helix</keyword>
<protein>
    <submittedName>
        <fullName evidence="2">Uncharacterized protein</fullName>
    </submittedName>
</protein>
<keyword evidence="1" id="KW-0472">Membrane</keyword>
<feature type="transmembrane region" description="Helical" evidence="1">
    <location>
        <begin position="120"/>
        <end position="141"/>
    </location>
</feature>
<accession>L2GJX8</accession>
<dbReference type="RefSeq" id="XP_007605290.1">
    <property type="nucleotide sequence ID" value="XM_007605228.1"/>
</dbReference>
<keyword evidence="1" id="KW-0812">Transmembrane</keyword>
<dbReference type="HOGENOM" id="CLU_1620327_0_0_1"/>
<proteinExistence type="predicted"/>
<feature type="transmembrane region" description="Helical" evidence="1">
    <location>
        <begin position="89"/>
        <end position="114"/>
    </location>
</feature>
<keyword evidence="3" id="KW-1185">Reference proteome</keyword>
<organism evidence="2 3">
    <name type="scientific">Vittaforma corneae (strain ATCC 50505)</name>
    <name type="common">Microsporidian parasite</name>
    <name type="synonym">Nosema corneum</name>
    <dbReference type="NCBI Taxonomy" id="993615"/>
    <lineage>
        <taxon>Eukaryota</taxon>
        <taxon>Fungi</taxon>
        <taxon>Fungi incertae sedis</taxon>
        <taxon>Microsporidia</taxon>
        <taxon>Nosematidae</taxon>
        <taxon>Vittaforma</taxon>
    </lineage>
</organism>
<feature type="transmembrane region" description="Helical" evidence="1">
    <location>
        <begin position="59"/>
        <end position="77"/>
    </location>
</feature>
<evidence type="ECO:0000313" key="3">
    <source>
        <dbReference type="Proteomes" id="UP000011082"/>
    </source>
</evidence>
<gene>
    <name evidence="2" type="ORF">VICG_01845</name>
</gene>
<dbReference type="EMBL" id="JH370149">
    <property type="protein sequence ID" value="ELA41146.1"/>
    <property type="molecule type" value="Genomic_DNA"/>
</dbReference>